<dbReference type="Pfam" id="PF24900">
    <property type="entry name" value="TRASH_ZMYM4"/>
    <property type="match status" value="1"/>
</dbReference>
<feature type="compositionally biased region" description="Basic and acidic residues" evidence="8">
    <location>
        <begin position="1"/>
        <end position="12"/>
    </location>
</feature>
<dbReference type="PANTHER" id="PTHR45736:SF1">
    <property type="entry name" value="WITHOUT CHILDREN, ISOFORM B"/>
    <property type="match status" value="1"/>
</dbReference>
<feature type="domain" description="TRASH" evidence="9">
    <location>
        <begin position="809"/>
        <end position="844"/>
    </location>
</feature>
<dbReference type="Proteomes" id="UP000694941">
    <property type="component" value="Unplaced"/>
</dbReference>
<dbReference type="InterPro" id="IPR057926">
    <property type="entry name" value="QRICH1_dom"/>
</dbReference>
<dbReference type="InterPro" id="IPR010507">
    <property type="entry name" value="Znf_MYM"/>
</dbReference>
<feature type="domain" description="TRASH" evidence="9">
    <location>
        <begin position="678"/>
        <end position="712"/>
    </location>
</feature>
<evidence type="ECO:0000313" key="11">
    <source>
        <dbReference type="RefSeq" id="XP_022243824.1"/>
    </source>
</evidence>
<feature type="region of interest" description="Disordered" evidence="8">
    <location>
        <begin position="1287"/>
        <end position="1344"/>
    </location>
</feature>
<evidence type="ECO:0000256" key="5">
    <source>
        <dbReference type="ARBA" id="ARBA00022771"/>
    </source>
</evidence>
<feature type="compositionally biased region" description="Basic and acidic residues" evidence="8">
    <location>
        <begin position="405"/>
        <end position="417"/>
    </location>
</feature>
<feature type="domain" description="TRASH" evidence="9">
    <location>
        <begin position="944"/>
        <end position="980"/>
    </location>
</feature>
<feature type="compositionally biased region" description="Polar residues" evidence="8">
    <location>
        <begin position="334"/>
        <end position="344"/>
    </location>
</feature>
<keyword evidence="5" id="KW-0863">Zinc-finger</keyword>
<dbReference type="GeneID" id="106461261"/>
<organism evidence="10 11">
    <name type="scientific">Limulus polyphemus</name>
    <name type="common">Atlantic horseshoe crab</name>
    <dbReference type="NCBI Taxonomy" id="6850"/>
    <lineage>
        <taxon>Eukaryota</taxon>
        <taxon>Metazoa</taxon>
        <taxon>Ecdysozoa</taxon>
        <taxon>Arthropoda</taxon>
        <taxon>Chelicerata</taxon>
        <taxon>Merostomata</taxon>
        <taxon>Xiphosura</taxon>
        <taxon>Limulidae</taxon>
        <taxon>Limulus</taxon>
    </lineage>
</organism>
<dbReference type="SMART" id="SM00746">
    <property type="entry name" value="TRASH"/>
    <property type="match status" value="9"/>
</dbReference>
<feature type="compositionally biased region" description="Polar residues" evidence="8">
    <location>
        <begin position="73"/>
        <end position="89"/>
    </location>
</feature>
<feature type="compositionally biased region" description="Polar residues" evidence="8">
    <location>
        <begin position="235"/>
        <end position="244"/>
    </location>
</feature>
<keyword evidence="10" id="KW-1185">Reference proteome</keyword>
<feature type="domain" description="TRASH" evidence="9">
    <location>
        <begin position="716"/>
        <end position="755"/>
    </location>
</feature>
<keyword evidence="7" id="KW-0832">Ubl conjugation</keyword>
<dbReference type="InterPro" id="IPR011017">
    <property type="entry name" value="TRASH_dom"/>
</dbReference>
<keyword evidence="1" id="KW-1017">Isopeptide bond</keyword>
<keyword evidence="3" id="KW-0479">Metal-binding</keyword>
<dbReference type="InterPro" id="IPR051284">
    <property type="entry name" value="ZnF_MYMT-QRICH1"/>
</dbReference>
<feature type="domain" description="TRASH" evidence="9">
    <location>
        <begin position="758"/>
        <end position="798"/>
    </location>
</feature>
<feature type="domain" description="TRASH" evidence="9">
    <location>
        <begin position="896"/>
        <end position="934"/>
    </location>
</feature>
<feature type="domain" description="TRASH" evidence="9">
    <location>
        <begin position="636"/>
        <end position="672"/>
    </location>
</feature>
<feature type="region of interest" description="Disordered" evidence="8">
    <location>
        <begin position="1028"/>
        <end position="1058"/>
    </location>
</feature>
<feature type="compositionally biased region" description="Basic and acidic residues" evidence="8">
    <location>
        <begin position="213"/>
        <end position="234"/>
    </location>
</feature>
<feature type="region of interest" description="Disordered" evidence="8">
    <location>
        <begin position="545"/>
        <end position="580"/>
    </location>
</feature>
<dbReference type="Pfam" id="PF25561">
    <property type="entry name" value="QRICH1"/>
    <property type="match status" value="1"/>
</dbReference>
<feature type="compositionally biased region" description="Basic and acidic residues" evidence="8">
    <location>
        <begin position="379"/>
        <end position="396"/>
    </location>
</feature>
<feature type="domain" description="TRASH" evidence="9">
    <location>
        <begin position="582"/>
        <end position="617"/>
    </location>
</feature>
<feature type="compositionally biased region" description="Acidic residues" evidence="8">
    <location>
        <begin position="154"/>
        <end position="166"/>
    </location>
</feature>
<feature type="compositionally biased region" description="Basic and acidic residues" evidence="8">
    <location>
        <begin position="567"/>
        <end position="578"/>
    </location>
</feature>
<feature type="region of interest" description="Disordered" evidence="8">
    <location>
        <begin position="334"/>
        <end position="509"/>
    </location>
</feature>
<feature type="compositionally biased region" description="Low complexity" evidence="8">
    <location>
        <begin position="496"/>
        <end position="505"/>
    </location>
</feature>
<feature type="compositionally biased region" description="Basic and acidic residues" evidence="8">
    <location>
        <begin position="475"/>
        <end position="495"/>
    </location>
</feature>
<evidence type="ECO:0000259" key="9">
    <source>
        <dbReference type="SMART" id="SM00746"/>
    </source>
</evidence>
<dbReference type="InterPro" id="IPR021893">
    <property type="entry name" value="ZMYM2-like_C"/>
</dbReference>
<reference evidence="11" key="1">
    <citation type="submission" date="2025-08" db="UniProtKB">
        <authorList>
            <consortium name="RefSeq"/>
        </authorList>
    </citation>
    <scope>IDENTIFICATION</scope>
    <source>
        <tissue evidence="11">Muscle</tissue>
    </source>
</reference>
<dbReference type="Pfam" id="PF12012">
    <property type="entry name" value="DUF3504"/>
    <property type="match status" value="1"/>
</dbReference>
<evidence type="ECO:0000256" key="2">
    <source>
        <dbReference type="ARBA" id="ARBA00022553"/>
    </source>
</evidence>
<evidence type="ECO:0000256" key="6">
    <source>
        <dbReference type="ARBA" id="ARBA00022833"/>
    </source>
</evidence>
<accession>A0ABM1SJL8</accession>
<dbReference type="RefSeq" id="XP_022243824.1">
    <property type="nucleotide sequence ID" value="XM_022388116.1"/>
</dbReference>
<feature type="compositionally biased region" description="Basic and acidic residues" evidence="8">
    <location>
        <begin position="429"/>
        <end position="447"/>
    </location>
</feature>
<feature type="compositionally biased region" description="Polar residues" evidence="8">
    <location>
        <begin position="545"/>
        <end position="562"/>
    </location>
</feature>
<feature type="compositionally biased region" description="Polar residues" evidence="8">
    <location>
        <begin position="175"/>
        <end position="195"/>
    </location>
</feature>
<feature type="compositionally biased region" description="Basic and acidic residues" evidence="8">
    <location>
        <begin position="350"/>
        <end position="369"/>
    </location>
</feature>
<evidence type="ECO:0000256" key="7">
    <source>
        <dbReference type="ARBA" id="ARBA00022843"/>
    </source>
</evidence>
<keyword evidence="4" id="KW-0677">Repeat</keyword>
<sequence>MNEDHTKNEVFSDIKPTSQSLDKPKNDIKSSESTNNDIQGIETKENTSGAECLVKKDHHQGGVVETSTKELSGDSCQLQNSDYFANESNNSEEHKDQYDSSSKDPHSSNSHDRTPASGDITDQDSRENTAGYAWKILDAVHGDDQSGQNSIASADEDAVLADVDEISQDRISDPDCNSSRDIPDLTENTQSTNDASDSERVMPNLENNNSNHSLDDKMEDYRETTKDAVMEELSHSSMNLSDSGATKELSGNDDQVVDGVSSSTEESQNKDEPMDVDSHEKSGEIDPMENTLVILETKSLSEQTKSDTSVDIDSTPEMCVTMIASNKDKEQKIIHTTGSQSSSVVAGKGEQSDKTKLAKENTLENRKNIESCGTLSAEKTSESKTRGRDTDDKVSGAEESTANDTETKKLPETKANTEEPSGSEGVSDSIEKGKTESQSESTGKEKGVGINAIADRLVQQIQTEPSTEEEVLEKEEDKENQKKSEDSSDGKKTSGDSENSSGGDSKQNATEMKGYITDTMNELLGLFGYEKVDENTKETIGTVVSQEPSGNATITPAVSSATPPAEISKKDSGSRETSPRSCAECGVTKGLKYQVLFQGKTRFLCSDNCFQIFRNKQKLAPPPPGVGGSRSAMESCSLCKKEIKNGQGYLPPTGENKPLCSEECMKRYQQIHGPKQVCAQCQKDIQGGEKCLMWEAMEFCSENCLGKYQKLLGSHCTCCHLPVQQPSLGKYCVRFGSDIRQFCSGRCLEEFKKGLKVCTYCQKDLSNGQEGFLAPVGEKGQFKDFCSQMCMERYEMMNCPATPKQSQKCSVCNKVAPSKVQVKYEEKLHPLCSDPCIAAFRYANKINTNICDTCHKFFDSKVAPRISLQFEGQRKRFCSSSCMNMFVLSNRKIVPCTWCKVKKYNFDMIERVDSNNHVQLFCSLNCLSLFRVSLNATSSRSVACDHCRKMLPAQYHLTMSDASIRNFCSYPCVIKFQNKFTSVPTLTTSTPSVRQNSSTVSAKVTTTQSPTPVISSVMSLAPVRAPTTQTVVPKSMKAAQPTRASVRASQPPPLTTINNKTHTVATVDSVKTPPIKSTATVTVTTTPSTPQQQPQVIREVIVKPAAPRPLKNKALLCKPLMQTKGVSCKPHPCHKDTQTDEKIFTPMVIPVPVPIYVPAPMRMYSEPTPVPFPFPIPIPVPIFVPTTKDSSDNIVQTIKEIQEKIPENPFEADLLMMAESLAADGEENDKDEKKLDLGLLETETKNPDPLPTLTSFGDEFMQSLLPASSDLTEPILDLEEALAPNLSLQEGNREQPADEEGSTPTRQLRSRQKGSKRSGGGRNRGRSKRAKLEEPESDLPSAVDNSEASLADANFCLKFTFGVKAWKHWVVQKNFQLEKGSQSRKLKLFKTDLLQLSPDELNYSLCLFVKEVRKPNGEEYAPDSIYYLCLGIQQYLFENQRIDNIFTDPYYEKFTECLNEVLQKFEVTLATDVTYVSRVEEEVLWESRQLGAHSPHVLLNTLMYFNTKYFLLTTVDDHMQLSFSHIMKHWRKNSTTSRTAPTVKNALLRYYPPMKDGEKKRKYEQAVLEQTENLDNPLRCPVKLYEFYLSKCPECVKTRTDAFYLYPERSCVPDSPVWYSTQPVGKDAIQKVLQRIKMVREISELYQDI</sequence>
<feature type="compositionally biased region" description="Basic and acidic residues" evidence="8">
    <location>
        <begin position="267"/>
        <end position="284"/>
    </location>
</feature>
<feature type="compositionally biased region" description="Basic and acidic residues" evidence="8">
    <location>
        <begin position="91"/>
        <end position="114"/>
    </location>
</feature>
<dbReference type="Pfam" id="PF06467">
    <property type="entry name" value="zf-FCS"/>
    <property type="match status" value="1"/>
</dbReference>
<evidence type="ECO:0000256" key="3">
    <source>
        <dbReference type="ARBA" id="ARBA00022723"/>
    </source>
</evidence>
<protein>
    <submittedName>
        <fullName evidence="11">Zinc finger MYM-type protein 4-like isoform X1</fullName>
    </submittedName>
</protein>
<evidence type="ECO:0000256" key="1">
    <source>
        <dbReference type="ARBA" id="ARBA00022499"/>
    </source>
</evidence>
<gene>
    <name evidence="11" type="primary">LOC106461261</name>
</gene>
<dbReference type="PANTHER" id="PTHR45736">
    <property type="entry name" value="ZINC FINGER MYM-TYPE PROTEIN"/>
    <property type="match status" value="1"/>
</dbReference>
<feature type="region of interest" description="Disordered" evidence="8">
    <location>
        <begin position="143"/>
        <end position="290"/>
    </location>
</feature>
<feature type="region of interest" description="Disordered" evidence="8">
    <location>
        <begin position="1"/>
        <end position="127"/>
    </location>
</feature>
<evidence type="ECO:0000256" key="8">
    <source>
        <dbReference type="SAM" id="MobiDB-lite"/>
    </source>
</evidence>
<proteinExistence type="predicted"/>
<feature type="domain" description="TRASH" evidence="9">
    <location>
        <begin position="851"/>
        <end position="890"/>
    </location>
</feature>
<evidence type="ECO:0000256" key="4">
    <source>
        <dbReference type="ARBA" id="ARBA00022737"/>
    </source>
</evidence>
<name>A0ABM1SJL8_LIMPO</name>
<evidence type="ECO:0000313" key="10">
    <source>
        <dbReference type="Proteomes" id="UP000694941"/>
    </source>
</evidence>
<keyword evidence="6" id="KW-0862">Zinc</keyword>
<keyword evidence="2" id="KW-0597">Phosphoprotein</keyword>